<keyword evidence="3" id="KW-1185">Reference proteome</keyword>
<accession>A0ABR3EMC2</accession>
<proteinExistence type="predicted"/>
<dbReference type="Proteomes" id="UP001465976">
    <property type="component" value="Unassembled WGS sequence"/>
</dbReference>
<sequence>MTCREALRAPPRLKYSIARRSSWEELNARPSLEQAKVLWPAVLPSSRPTPVPLHSAPKYSPRFKSSSTTTLPTPHIEHTNKISDLVFKDPTLSGRRLFINVVKRQNAQFAPLKNLQQGRLQQMDTRK</sequence>
<feature type="region of interest" description="Disordered" evidence="1">
    <location>
        <begin position="49"/>
        <end position="75"/>
    </location>
</feature>
<reference evidence="2 3" key="1">
    <citation type="submission" date="2024-02" db="EMBL/GenBank/DDBJ databases">
        <title>A draft genome for the cacao thread blight pathogen Marasmius crinis-equi.</title>
        <authorList>
            <person name="Cohen S.P."/>
            <person name="Baruah I.K."/>
            <person name="Amoako-Attah I."/>
            <person name="Bukari Y."/>
            <person name="Meinhardt L.W."/>
            <person name="Bailey B.A."/>
        </authorList>
    </citation>
    <scope>NUCLEOTIDE SEQUENCE [LARGE SCALE GENOMIC DNA]</scope>
    <source>
        <strain evidence="2 3">GH-76</strain>
    </source>
</reference>
<dbReference type="EMBL" id="JBAHYK010003045">
    <property type="protein sequence ID" value="KAL0564022.1"/>
    <property type="molecule type" value="Genomic_DNA"/>
</dbReference>
<comment type="caution">
    <text evidence="2">The sequence shown here is derived from an EMBL/GenBank/DDBJ whole genome shotgun (WGS) entry which is preliminary data.</text>
</comment>
<protein>
    <submittedName>
        <fullName evidence="2">Uncharacterized protein</fullName>
    </submittedName>
</protein>
<evidence type="ECO:0000313" key="2">
    <source>
        <dbReference type="EMBL" id="KAL0564022.1"/>
    </source>
</evidence>
<gene>
    <name evidence="2" type="ORF">V5O48_018034</name>
</gene>
<evidence type="ECO:0000313" key="3">
    <source>
        <dbReference type="Proteomes" id="UP001465976"/>
    </source>
</evidence>
<name>A0ABR3EMC2_9AGAR</name>
<organism evidence="2 3">
    <name type="scientific">Marasmius crinis-equi</name>
    <dbReference type="NCBI Taxonomy" id="585013"/>
    <lineage>
        <taxon>Eukaryota</taxon>
        <taxon>Fungi</taxon>
        <taxon>Dikarya</taxon>
        <taxon>Basidiomycota</taxon>
        <taxon>Agaricomycotina</taxon>
        <taxon>Agaricomycetes</taxon>
        <taxon>Agaricomycetidae</taxon>
        <taxon>Agaricales</taxon>
        <taxon>Marasmiineae</taxon>
        <taxon>Marasmiaceae</taxon>
        <taxon>Marasmius</taxon>
    </lineage>
</organism>
<evidence type="ECO:0000256" key="1">
    <source>
        <dbReference type="SAM" id="MobiDB-lite"/>
    </source>
</evidence>
<feature type="compositionally biased region" description="Polar residues" evidence="1">
    <location>
        <begin position="63"/>
        <end position="72"/>
    </location>
</feature>